<dbReference type="GO" id="GO:0003677">
    <property type="term" value="F:DNA binding"/>
    <property type="evidence" value="ECO:0007669"/>
    <property type="project" value="InterPro"/>
</dbReference>
<protein>
    <submittedName>
        <fullName evidence="2">Conserved protein of uncharacterized function, possible DNA binding protein</fullName>
    </submittedName>
</protein>
<evidence type="ECO:0000259" key="1">
    <source>
        <dbReference type="PROSITE" id="PS50943"/>
    </source>
</evidence>
<dbReference type="AlphaFoldDB" id="A0AB38DBC8"/>
<dbReference type="EMBL" id="FVQL01000001">
    <property type="protein sequence ID" value="SKY34656.1"/>
    <property type="molecule type" value="Genomic_DNA"/>
</dbReference>
<feature type="domain" description="HTH cro/C1-type" evidence="1">
    <location>
        <begin position="53"/>
        <end position="88"/>
    </location>
</feature>
<dbReference type="RefSeq" id="WP_052526298.1">
    <property type="nucleotide sequence ID" value="NZ_CP065272.1"/>
</dbReference>
<dbReference type="InterPro" id="IPR010982">
    <property type="entry name" value="Lambda_DNA-bd_dom_sf"/>
</dbReference>
<proteinExistence type="predicted"/>
<evidence type="ECO:0000313" key="2">
    <source>
        <dbReference type="EMBL" id="SKY34656.1"/>
    </source>
</evidence>
<organism evidence="2 3">
    <name type="scientific">Mycobacteroides abscessus subsp. massiliense</name>
    <dbReference type="NCBI Taxonomy" id="1962118"/>
    <lineage>
        <taxon>Bacteria</taxon>
        <taxon>Bacillati</taxon>
        <taxon>Actinomycetota</taxon>
        <taxon>Actinomycetes</taxon>
        <taxon>Mycobacteriales</taxon>
        <taxon>Mycobacteriaceae</taxon>
        <taxon>Mycobacteroides</taxon>
        <taxon>Mycobacteroides abscessus</taxon>
    </lineage>
</organism>
<dbReference type="PROSITE" id="PS50943">
    <property type="entry name" value="HTH_CROC1"/>
    <property type="match status" value="1"/>
</dbReference>
<accession>A0AB38DBC8</accession>
<evidence type="ECO:0000313" key="3">
    <source>
        <dbReference type="Proteomes" id="UP000190366"/>
    </source>
</evidence>
<dbReference type="Proteomes" id="UP000190366">
    <property type="component" value="Unassembled WGS sequence"/>
</dbReference>
<name>A0AB38DBC8_9MYCO</name>
<dbReference type="SUPFAM" id="SSF47413">
    <property type="entry name" value="lambda repressor-like DNA-binding domains"/>
    <property type="match status" value="1"/>
</dbReference>
<reference evidence="2 3" key="1">
    <citation type="submission" date="2016-11" db="EMBL/GenBank/DDBJ databases">
        <authorList>
            <consortium name="Pathogen Informatics"/>
        </authorList>
    </citation>
    <scope>NUCLEOTIDE SEQUENCE [LARGE SCALE GENOMIC DNA]</scope>
    <source>
        <strain evidence="2 3">1168</strain>
    </source>
</reference>
<gene>
    <name evidence="2" type="ORF">SAMEA2275630_00783</name>
</gene>
<dbReference type="Gene3D" id="1.10.260.40">
    <property type="entry name" value="lambda repressor-like DNA-binding domains"/>
    <property type="match status" value="1"/>
</dbReference>
<sequence length="198" mass="23000">MTERPKRENWKDSPPKNWAEREAYRLSRVILDLREGRSMQWLSDRTEELGHRVSRSVLSDLETGRRRYLTTVEMTMISAALNVSPVTLLYPGPYDATVELIPHVEVTELRAAEWFSGNGFYRGDIGEGVEAERAWADVEAWVKSRSKLQSWRDLETTEVFRSSLMKRGADFDLIREQVEFYDNRIKQIKIDLGISDDG</sequence>
<comment type="caution">
    <text evidence="2">The sequence shown here is derived from an EMBL/GenBank/DDBJ whole genome shotgun (WGS) entry which is preliminary data.</text>
</comment>
<dbReference type="InterPro" id="IPR001387">
    <property type="entry name" value="Cro/C1-type_HTH"/>
</dbReference>